<dbReference type="PANTHER" id="PTHR43163:SF6">
    <property type="entry name" value="DIPEPTIDE TRANSPORT SYSTEM PERMEASE PROTEIN DPPB-RELATED"/>
    <property type="match status" value="1"/>
</dbReference>
<dbReference type="Pfam" id="PF19300">
    <property type="entry name" value="BPD_transp_1_N"/>
    <property type="match status" value="1"/>
</dbReference>
<keyword evidence="3" id="KW-1003">Cell membrane</keyword>
<feature type="domain" description="ABC transmembrane type-1" evidence="8">
    <location>
        <begin position="94"/>
        <end position="291"/>
    </location>
</feature>
<keyword evidence="2" id="KW-0813">Transport</keyword>
<proteinExistence type="predicted"/>
<evidence type="ECO:0000259" key="8">
    <source>
        <dbReference type="PROSITE" id="PS50928"/>
    </source>
</evidence>
<evidence type="ECO:0000256" key="7">
    <source>
        <dbReference type="SAM" id="Phobius"/>
    </source>
</evidence>
<keyword evidence="6 7" id="KW-0472">Membrane</keyword>
<dbReference type="InterPro" id="IPR035906">
    <property type="entry name" value="MetI-like_sf"/>
</dbReference>
<dbReference type="InterPro" id="IPR000515">
    <property type="entry name" value="MetI-like"/>
</dbReference>
<dbReference type="Pfam" id="PF00528">
    <property type="entry name" value="BPD_transp_1"/>
    <property type="match status" value="1"/>
</dbReference>
<dbReference type="SUPFAM" id="SSF161098">
    <property type="entry name" value="MetI-like"/>
    <property type="match status" value="1"/>
</dbReference>
<evidence type="ECO:0000256" key="4">
    <source>
        <dbReference type="ARBA" id="ARBA00022692"/>
    </source>
</evidence>
<gene>
    <name evidence="9" type="ORF">METZ01_LOCUS184927</name>
</gene>
<organism evidence="9">
    <name type="scientific">marine metagenome</name>
    <dbReference type="NCBI Taxonomy" id="408172"/>
    <lineage>
        <taxon>unclassified sequences</taxon>
        <taxon>metagenomes</taxon>
        <taxon>ecological metagenomes</taxon>
    </lineage>
</organism>
<dbReference type="Gene3D" id="1.10.3720.10">
    <property type="entry name" value="MetI-like"/>
    <property type="match status" value="1"/>
</dbReference>
<sequence>MVKYIARRLAYSVIVLFVTSLVVFGLSRAAGDPRHIFLTEYTSQADWDAWGKEYGLDKPFIVQYGIWAGNALRGDFGTSLRDHVNARLVIQERIPATLQLTVGSFVMAIVVGLPLGVMSAIKRGSMLDYVGRSWALLGQALPPYWLGVMMVLLFAVMLNWLPSGRKGDWTHFVLPAVTLGWGAASGMLRLTRSAMLEVLDSEYIKMARAKGVGNNWIIWKHALRNAIIAPLTYSGLLLGGLMTGTVITETVFSWPGLGRLAVQAVYNNDFPVLTGVVLLVTVIYLSVNLLTDVLYAMVDPRIRLN</sequence>
<keyword evidence="4 7" id="KW-0812">Transmembrane</keyword>
<evidence type="ECO:0000256" key="3">
    <source>
        <dbReference type="ARBA" id="ARBA00022475"/>
    </source>
</evidence>
<protein>
    <recommendedName>
        <fullName evidence="8">ABC transmembrane type-1 domain-containing protein</fullName>
    </recommendedName>
</protein>
<keyword evidence="5 7" id="KW-1133">Transmembrane helix</keyword>
<feature type="transmembrane region" description="Helical" evidence="7">
    <location>
        <begin position="141"/>
        <end position="160"/>
    </location>
</feature>
<dbReference type="AlphaFoldDB" id="A0A382D3C0"/>
<dbReference type="GO" id="GO:0005886">
    <property type="term" value="C:plasma membrane"/>
    <property type="evidence" value="ECO:0007669"/>
    <property type="project" value="UniProtKB-SubCell"/>
</dbReference>
<dbReference type="PANTHER" id="PTHR43163">
    <property type="entry name" value="DIPEPTIDE TRANSPORT SYSTEM PERMEASE PROTEIN DPPB-RELATED"/>
    <property type="match status" value="1"/>
</dbReference>
<feature type="transmembrane region" description="Helical" evidence="7">
    <location>
        <begin position="172"/>
        <end position="190"/>
    </location>
</feature>
<dbReference type="InterPro" id="IPR045621">
    <property type="entry name" value="BPD_transp_1_N"/>
</dbReference>
<dbReference type="PROSITE" id="PS50928">
    <property type="entry name" value="ABC_TM1"/>
    <property type="match status" value="1"/>
</dbReference>
<feature type="transmembrane region" description="Helical" evidence="7">
    <location>
        <begin position="102"/>
        <end position="121"/>
    </location>
</feature>
<dbReference type="GO" id="GO:0055085">
    <property type="term" value="P:transmembrane transport"/>
    <property type="evidence" value="ECO:0007669"/>
    <property type="project" value="InterPro"/>
</dbReference>
<comment type="subcellular location">
    <subcellularLocation>
        <location evidence="1">Cell membrane</location>
        <topology evidence="1">Multi-pass membrane protein</topology>
    </subcellularLocation>
</comment>
<evidence type="ECO:0000313" key="9">
    <source>
        <dbReference type="EMBL" id="SVB32073.1"/>
    </source>
</evidence>
<evidence type="ECO:0000256" key="6">
    <source>
        <dbReference type="ARBA" id="ARBA00023136"/>
    </source>
</evidence>
<dbReference type="EMBL" id="UINC01037097">
    <property type="protein sequence ID" value="SVB32073.1"/>
    <property type="molecule type" value="Genomic_DNA"/>
</dbReference>
<feature type="transmembrane region" description="Helical" evidence="7">
    <location>
        <begin position="272"/>
        <end position="298"/>
    </location>
</feature>
<evidence type="ECO:0000256" key="5">
    <source>
        <dbReference type="ARBA" id="ARBA00022989"/>
    </source>
</evidence>
<reference evidence="9" key="1">
    <citation type="submission" date="2018-05" db="EMBL/GenBank/DDBJ databases">
        <authorList>
            <person name="Lanie J.A."/>
            <person name="Ng W.-L."/>
            <person name="Kazmierczak K.M."/>
            <person name="Andrzejewski T.M."/>
            <person name="Davidsen T.M."/>
            <person name="Wayne K.J."/>
            <person name="Tettelin H."/>
            <person name="Glass J.I."/>
            <person name="Rusch D."/>
            <person name="Podicherti R."/>
            <person name="Tsui H.-C.T."/>
            <person name="Winkler M.E."/>
        </authorList>
    </citation>
    <scope>NUCLEOTIDE SEQUENCE</scope>
</reference>
<name>A0A382D3C0_9ZZZZ</name>
<dbReference type="CDD" id="cd06261">
    <property type="entry name" value="TM_PBP2"/>
    <property type="match status" value="1"/>
</dbReference>
<feature type="transmembrane region" description="Helical" evidence="7">
    <location>
        <begin position="227"/>
        <end position="252"/>
    </location>
</feature>
<evidence type="ECO:0000256" key="1">
    <source>
        <dbReference type="ARBA" id="ARBA00004651"/>
    </source>
</evidence>
<accession>A0A382D3C0</accession>
<evidence type="ECO:0000256" key="2">
    <source>
        <dbReference type="ARBA" id="ARBA00022448"/>
    </source>
</evidence>